<evidence type="ECO:0000256" key="1">
    <source>
        <dbReference type="ARBA" id="ARBA00004613"/>
    </source>
</evidence>
<organism evidence="10 11">
    <name type="scientific">Ignelater luminosus</name>
    <name type="common">Cucubano</name>
    <name type="synonym">Pyrophorus luminosus</name>
    <dbReference type="NCBI Taxonomy" id="2038154"/>
    <lineage>
        <taxon>Eukaryota</taxon>
        <taxon>Metazoa</taxon>
        <taxon>Ecdysozoa</taxon>
        <taxon>Arthropoda</taxon>
        <taxon>Hexapoda</taxon>
        <taxon>Insecta</taxon>
        <taxon>Pterygota</taxon>
        <taxon>Neoptera</taxon>
        <taxon>Endopterygota</taxon>
        <taxon>Coleoptera</taxon>
        <taxon>Polyphaga</taxon>
        <taxon>Elateriformia</taxon>
        <taxon>Elateroidea</taxon>
        <taxon>Elateridae</taxon>
        <taxon>Agrypninae</taxon>
        <taxon>Pyrophorini</taxon>
        <taxon>Ignelater</taxon>
    </lineage>
</organism>
<name>A0A8K0D1W8_IGNLU</name>
<feature type="chain" id="PRO_5035435571" description="Pacifastin domain-containing protein" evidence="8">
    <location>
        <begin position="29"/>
        <end position="229"/>
    </location>
</feature>
<comment type="similarity">
    <text evidence="6">Belongs to the protease inhibitor I19 family.</text>
</comment>
<dbReference type="Proteomes" id="UP000801492">
    <property type="component" value="Unassembled WGS sequence"/>
</dbReference>
<keyword evidence="4" id="KW-0722">Serine protease inhibitor</keyword>
<dbReference type="Pfam" id="PF05375">
    <property type="entry name" value="Pacifastin_I"/>
    <property type="match status" value="1"/>
</dbReference>
<feature type="signal peptide" evidence="8">
    <location>
        <begin position="1"/>
        <end position="28"/>
    </location>
</feature>
<sequence>MLLHVRTKLTITLLLFTILVSHFSEISCGRFSCSRNLSYKVKCNRCWCVKSGSFICTKMICNNIPKRFWHNIRLPTKRSRSFTLVAIAVVAALKIVKSVETLQPVLKRAFTSNKLKTRKQNMLRLQNRKLYFILLTLFVLNLIQISHAHIRWCNKRHEYKYECNRCWCLPNETFLCSKMICNMIPKEFWTKIKVVISQRGFALALFATLTVLKIVKTIEASAPLIAAVR</sequence>
<dbReference type="InterPro" id="IPR008037">
    <property type="entry name" value="Pacifastin_dom"/>
</dbReference>
<gene>
    <name evidence="10" type="ORF">ILUMI_11573</name>
</gene>
<protein>
    <recommendedName>
        <fullName evidence="9">Pacifastin domain-containing protein</fullName>
    </recommendedName>
</protein>
<keyword evidence="2" id="KW-0964">Secreted</keyword>
<comment type="subcellular location">
    <subcellularLocation>
        <location evidence="1">Secreted</location>
    </subcellularLocation>
</comment>
<keyword evidence="5" id="KW-1015">Disulfide bond</keyword>
<keyword evidence="7" id="KW-0812">Transmembrane</keyword>
<keyword evidence="8" id="KW-0732">Signal</keyword>
<evidence type="ECO:0000313" key="11">
    <source>
        <dbReference type="Proteomes" id="UP000801492"/>
    </source>
</evidence>
<keyword evidence="3" id="KW-0646">Protease inhibitor</keyword>
<dbReference type="GO" id="GO:0005576">
    <property type="term" value="C:extracellular region"/>
    <property type="evidence" value="ECO:0007669"/>
    <property type="project" value="UniProtKB-SubCell"/>
</dbReference>
<keyword evidence="7" id="KW-1133">Transmembrane helix</keyword>
<dbReference type="SUPFAM" id="SSF57283">
    <property type="entry name" value="PMP inhibitors"/>
    <property type="match status" value="1"/>
</dbReference>
<evidence type="ECO:0000256" key="7">
    <source>
        <dbReference type="SAM" id="Phobius"/>
    </source>
</evidence>
<accession>A0A8K0D1W8</accession>
<dbReference type="InterPro" id="IPR036201">
    <property type="entry name" value="Pacifastin_dom_sf"/>
</dbReference>
<keyword evidence="7" id="KW-0472">Membrane</keyword>
<feature type="transmembrane region" description="Helical" evidence="7">
    <location>
        <begin position="130"/>
        <end position="150"/>
    </location>
</feature>
<proteinExistence type="inferred from homology"/>
<dbReference type="EMBL" id="VTPC01006842">
    <property type="protein sequence ID" value="KAF2894607.1"/>
    <property type="molecule type" value="Genomic_DNA"/>
</dbReference>
<feature type="domain" description="Pacifastin" evidence="9">
    <location>
        <begin position="32"/>
        <end position="66"/>
    </location>
</feature>
<evidence type="ECO:0000256" key="8">
    <source>
        <dbReference type="SAM" id="SignalP"/>
    </source>
</evidence>
<evidence type="ECO:0000259" key="9">
    <source>
        <dbReference type="Pfam" id="PF05375"/>
    </source>
</evidence>
<evidence type="ECO:0000313" key="10">
    <source>
        <dbReference type="EMBL" id="KAF2894607.1"/>
    </source>
</evidence>
<evidence type="ECO:0000256" key="2">
    <source>
        <dbReference type="ARBA" id="ARBA00022525"/>
    </source>
</evidence>
<evidence type="ECO:0000256" key="3">
    <source>
        <dbReference type="ARBA" id="ARBA00022690"/>
    </source>
</evidence>
<dbReference type="GO" id="GO:0004867">
    <property type="term" value="F:serine-type endopeptidase inhibitor activity"/>
    <property type="evidence" value="ECO:0007669"/>
    <property type="project" value="UniProtKB-KW"/>
</dbReference>
<keyword evidence="11" id="KW-1185">Reference proteome</keyword>
<reference evidence="10" key="1">
    <citation type="submission" date="2019-08" db="EMBL/GenBank/DDBJ databases">
        <title>The genome of the North American firefly Photinus pyralis.</title>
        <authorList>
            <consortium name="Photinus pyralis genome working group"/>
            <person name="Fallon T.R."/>
            <person name="Sander Lower S.E."/>
            <person name="Weng J.-K."/>
        </authorList>
    </citation>
    <scope>NUCLEOTIDE SEQUENCE</scope>
    <source>
        <strain evidence="10">TRF0915ILg1</strain>
        <tissue evidence="10">Whole body</tissue>
    </source>
</reference>
<dbReference type="AlphaFoldDB" id="A0A8K0D1W8"/>
<comment type="caution">
    <text evidence="10">The sequence shown here is derived from an EMBL/GenBank/DDBJ whole genome shotgun (WGS) entry which is preliminary data.</text>
</comment>
<evidence type="ECO:0000256" key="5">
    <source>
        <dbReference type="ARBA" id="ARBA00023157"/>
    </source>
</evidence>
<evidence type="ECO:0000256" key="6">
    <source>
        <dbReference type="ARBA" id="ARBA00029459"/>
    </source>
</evidence>
<evidence type="ECO:0000256" key="4">
    <source>
        <dbReference type="ARBA" id="ARBA00022900"/>
    </source>
</evidence>